<feature type="domain" description="MacB-like periplasmic core" evidence="9">
    <location>
        <begin position="21"/>
        <end position="247"/>
    </location>
</feature>
<evidence type="ECO:0000256" key="2">
    <source>
        <dbReference type="ARBA" id="ARBA00022475"/>
    </source>
</evidence>
<evidence type="ECO:0000256" key="5">
    <source>
        <dbReference type="ARBA" id="ARBA00023136"/>
    </source>
</evidence>
<evidence type="ECO:0000256" key="7">
    <source>
        <dbReference type="SAM" id="Phobius"/>
    </source>
</evidence>
<accession>A0ABM7WNU8</accession>
<feature type="transmembrane region" description="Helical" evidence="7">
    <location>
        <begin position="329"/>
        <end position="353"/>
    </location>
</feature>
<evidence type="ECO:0000256" key="4">
    <source>
        <dbReference type="ARBA" id="ARBA00022989"/>
    </source>
</evidence>
<proteinExistence type="inferred from homology"/>
<feature type="domain" description="ABC3 transporter permease C-terminal" evidence="8">
    <location>
        <begin position="288"/>
        <end position="401"/>
    </location>
</feature>
<organism evidence="10 11">
    <name type="scientific">Anaeromyxobacter oryzae</name>
    <dbReference type="NCBI Taxonomy" id="2918170"/>
    <lineage>
        <taxon>Bacteria</taxon>
        <taxon>Pseudomonadati</taxon>
        <taxon>Myxococcota</taxon>
        <taxon>Myxococcia</taxon>
        <taxon>Myxococcales</taxon>
        <taxon>Cystobacterineae</taxon>
        <taxon>Anaeromyxobacteraceae</taxon>
        <taxon>Anaeromyxobacter</taxon>
    </lineage>
</organism>
<dbReference type="InterPro" id="IPR003838">
    <property type="entry name" value="ABC3_permease_C"/>
</dbReference>
<evidence type="ECO:0000313" key="11">
    <source>
        <dbReference type="Proteomes" id="UP001162891"/>
    </source>
</evidence>
<sequence length="408" mass="43031">MNPLETIRVAWRALRRNKMRSFLTALGIVIGVGAVIAMVAIGDGARVRVEQSFAAMGSNMLIVMPGTTTSGGVQGGFGSLPTITWDDVKAVQTEVPSVRWVSPGLRSTASVIAEDQNWTTVVNGVSPDYFQIRSWPAARGAIFAPSDIDSGTKVVLLGKTVAEKLFGGADPVGQAVRIKDVPFQVVGVLAAKGQSPMGQDYDDGVFVPYSTFGAKIQGGLKNVVQGVVFVGATSADATAKAQRQITDLLRDRHRLAEGADDDFSIRNLTEMANATQEGTRTLTTLLAAIAAVSLLVGGIGIMNIMLVSVTERTREIGIRMAVGARPRDILLQFLVESLALAVAGGAIGVGLGLLTAERLAQSFGWPMLVRPDVIVIAVAFSGLVGVGFGLYPARKASRLDPIQALRFE</sequence>
<dbReference type="PANTHER" id="PTHR30572:SF4">
    <property type="entry name" value="ABC TRANSPORTER PERMEASE YTRF"/>
    <property type="match status" value="1"/>
</dbReference>
<keyword evidence="5 7" id="KW-0472">Membrane</keyword>
<feature type="transmembrane region" description="Helical" evidence="7">
    <location>
        <begin position="285"/>
        <end position="309"/>
    </location>
</feature>
<evidence type="ECO:0000259" key="9">
    <source>
        <dbReference type="Pfam" id="PF12704"/>
    </source>
</evidence>
<dbReference type="EMBL" id="AP025591">
    <property type="protein sequence ID" value="BDG01145.1"/>
    <property type="molecule type" value="Genomic_DNA"/>
</dbReference>
<dbReference type="Proteomes" id="UP001162891">
    <property type="component" value="Chromosome"/>
</dbReference>
<keyword evidence="11" id="KW-1185">Reference proteome</keyword>
<evidence type="ECO:0000259" key="8">
    <source>
        <dbReference type="Pfam" id="PF02687"/>
    </source>
</evidence>
<protein>
    <submittedName>
        <fullName evidence="10">Multidrug ABC transporter substrate-binding protein</fullName>
    </submittedName>
</protein>
<dbReference type="InterPro" id="IPR050250">
    <property type="entry name" value="Macrolide_Exporter_MacB"/>
</dbReference>
<keyword evidence="2" id="KW-1003">Cell membrane</keyword>
<evidence type="ECO:0000256" key="6">
    <source>
        <dbReference type="ARBA" id="ARBA00038076"/>
    </source>
</evidence>
<name>A0ABM7WNU8_9BACT</name>
<dbReference type="InterPro" id="IPR025857">
    <property type="entry name" value="MacB_PCD"/>
</dbReference>
<feature type="transmembrane region" description="Helical" evidence="7">
    <location>
        <begin position="21"/>
        <end position="42"/>
    </location>
</feature>
<keyword evidence="4 7" id="KW-1133">Transmembrane helix</keyword>
<keyword evidence="3 7" id="KW-0812">Transmembrane</keyword>
<evidence type="ECO:0000256" key="3">
    <source>
        <dbReference type="ARBA" id="ARBA00022692"/>
    </source>
</evidence>
<evidence type="ECO:0000256" key="1">
    <source>
        <dbReference type="ARBA" id="ARBA00004651"/>
    </source>
</evidence>
<feature type="transmembrane region" description="Helical" evidence="7">
    <location>
        <begin position="373"/>
        <end position="393"/>
    </location>
</feature>
<dbReference type="PANTHER" id="PTHR30572">
    <property type="entry name" value="MEMBRANE COMPONENT OF TRANSPORTER-RELATED"/>
    <property type="match status" value="1"/>
</dbReference>
<reference evidence="11" key="1">
    <citation type="journal article" date="2022" name="Int. J. Syst. Evol. Microbiol.">
        <title>Anaeromyxobacter oryzae sp. nov., Anaeromyxobacter diazotrophicus sp. nov. and Anaeromyxobacter paludicola sp. nov., isolated from paddy soils.</title>
        <authorList>
            <person name="Itoh H."/>
            <person name="Xu Z."/>
            <person name="Mise K."/>
            <person name="Masuda Y."/>
            <person name="Ushijima N."/>
            <person name="Hayakawa C."/>
            <person name="Shiratori Y."/>
            <person name="Senoo K."/>
        </authorList>
    </citation>
    <scope>NUCLEOTIDE SEQUENCE [LARGE SCALE GENOMIC DNA]</scope>
    <source>
        <strain evidence="11">Red232</strain>
    </source>
</reference>
<dbReference type="RefSeq" id="WP_248357542.1">
    <property type="nucleotide sequence ID" value="NZ_AP025591.1"/>
</dbReference>
<evidence type="ECO:0000313" key="10">
    <source>
        <dbReference type="EMBL" id="BDG01145.1"/>
    </source>
</evidence>
<gene>
    <name evidence="10" type="ORF">AMOR_01410</name>
</gene>
<dbReference type="Pfam" id="PF02687">
    <property type="entry name" value="FtsX"/>
    <property type="match status" value="1"/>
</dbReference>
<comment type="subcellular location">
    <subcellularLocation>
        <location evidence="1">Cell membrane</location>
        <topology evidence="1">Multi-pass membrane protein</topology>
    </subcellularLocation>
</comment>
<comment type="similarity">
    <text evidence="6">Belongs to the ABC-4 integral membrane protein family.</text>
</comment>
<dbReference type="Pfam" id="PF12704">
    <property type="entry name" value="MacB_PCD"/>
    <property type="match status" value="1"/>
</dbReference>